<evidence type="ECO:0000256" key="4">
    <source>
        <dbReference type="ARBA" id="ARBA00022860"/>
    </source>
</evidence>
<organism evidence="13 14">
    <name type="scientific">Staurois parvus</name>
    <dbReference type="NCBI Taxonomy" id="386267"/>
    <lineage>
        <taxon>Eukaryota</taxon>
        <taxon>Metazoa</taxon>
        <taxon>Chordata</taxon>
        <taxon>Craniata</taxon>
        <taxon>Vertebrata</taxon>
        <taxon>Euteleostomi</taxon>
        <taxon>Amphibia</taxon>
        <taxon>Batrachia</taxon>
        <taxon>Anura</taxon>
        <taxon>Neobatrachia</taxon>
        <taxon>Ranoidea</taxon>
        <taxon>Ranidae</taxon>
        <taxon>Staurois</taxon>
    </lineage>
</organism>
<keyword evidence="7 11" id="KW-0009">Actin-binding</keyword>
<dbReference type="SMART" id="SM00242">
    <property type="entry name" value="MYSc"/>
    <property type="match status" value="1"/>
</dbReference>
<evidence type="ECO:0000256" key="7">
    <source>
        <dbReference type="ARBA" id="ARBA00023203"/>
    </source>
</evidence>
<keyword evidence="3" id="KW-0067">ATP-binding</keyword>
<dbReference type="SUPFAM" id="SSF52540">
    <property type="entry name" value="P-loop containing nucleoside triphosphate hydrolases"/>
    <property type="match status" value="1"/>
</dbReference>
<evidence type="ECO:0000256" key="3">
    <source>
        <dbReference type="ARBA" id="ARBA00022840"/>
    </source>
</evidence>
<comment type="caution">
    <text evidence="11">Lacks conserved residue(s) required for the propagation of feature annotation.</text>
</comment>
<dbReference type="InterPro" id="IPR036961">
    <property type="entry name" value="Kinesin_motor_dom_sf"/>
</dbReference>
<keyword evidence="6" id="KW-0505">Motor protein</keyword>
<dbReference type="Gene3D" id="1.20.5.190">
    <property type="match status" value="1"/>
</dbReference>
<evidence type="ECO:0000256" key="5">
    <source>
        <dbReference type="ARBA" id="ARBA00023123"/>
    </source>
</evidence>
<dbReference type="Pfam" id="PF00063">
    <property type="entry name" value="Myosin_head"/>
    <property type="match status" value="1"/>
</dbReference>
<accession>A0ABN9CK47</accession>
<evidence type="ECO:0000256" key="2">
    <source>
        <dbReference type="ARBA" id="ARBA00022741"/>
    </source>
</evidence>
<keyword evidence="14" id="KW-1185">Reference proteome</keyword>
<sequence length="521" mass="60706">MKIIGLKDTEVTSILEIAAVVLKLGNIEIKGQFQANGMASCYITNSQYVKEIGSLIGLDSVTLENAFSVRTVEARQEKVVTTLNANQATYARDALAKNMYDRLFSWLVQRINESIKASEFQVKKVMGVLDIYGFEILEDNSFEQFIINYCNEKLQQIFIQMTLKEEQEEYKREGIEWSHITFFDNEIICNLIEDNTNGILAVLDEECLRPGNVTDATFLTKLGLKFKNHQHFKSKATQNEKRITDITLADNAFRIEHYAGQVTYNTEGFLDKNNDLLFRDLSQAMWKAKHELLKSLFPEGDPKNSSLKRPPTVGFQFRASVSTLMKNLYAKNPNYIRCLKPNDTKKASLFDEKLVRTQVQYLGLLENVRVRRAGFAYRQVYSAFLNRYKLLSRETWPRWEGDARVGVEALLNDPKVSIPKEEIKYGRTKVFIRTPKTLFDLEELRRQKLNELAALIQRIYRGWRQRKLFLLMRKSQILISAFYRGNHQRQKYQKMRYSALLIQAYIRGWQVRDLLTCSYKD</sequence>
<evidence type="ECO:0000256" key="1">
    <source>
        <dbReference type="ARBA" id="ARBA00022737"/>
    </source>
</evidence>
<keyword evidence="2" id="KW-0547">Nucleotide-binding</keyword>
<gene>
    <name evidence="13" type="ORF">SPARVUS_LOCUS5180603</name>
</gene>
<dbReference type="PROSITE" id="PS51456">
    <property type="entry name" value="MYOSIN_MOTOR"/>
    <property type="match status" value="1"/>
</dbReference>
<keyword evidence="1" id="KW-0677">Repeat</keyword>
<evidence type="ECO:0000256" key="9">
    <source>
        <dbReference type="ARBA" id="ARBA00041221"/>
    </source>
</evidence>
<dbReference type="SMART" id="SM00015">
    <property type="entry name" value="IQ"/>
    <property type="match status" value="3"/>
</dbReference>
<proteinExistence type="inferred from homology"/>
<dbReference type="Gene3D" id="6.20.240.20">
    <property type="match status" value="1"/>
</dbReference>
<protein>
    <recommendedName>
        <fullName evidence="8">Unconventional myosin-Ia</fullName>
    </recommendedName>
    <alternativeName>
        <fullName evidence="9">Brush border myosin I</fullName>
    </alternativeName>
    <alternativeName>
        <fullName evidence="10">Myosin I heavy chain</fullName>
    </alternativeName>
</protein>
<dbReference type="InterPro" id="IPR001609">
    <property type="entry name" value="Myosin_head_motor_dom-like"/>
</dbReference>
<comment type="caution">
    <text evidence="13">The sequence shown here is derived from an EMBL/GenBank/DDBJ whole genome shotgun (WGS) entry which is preliminary data.</text>
</comment>
<name>A0ABN9CK47_9NEOB</name>
<dbReference type="Proteomes" id="UP001162483">
    <property type="component" value="Unassembled WGS sequence"/>
</dbReference>
<dbReference type="Gene3D" id="1.20.120.720">
    <property type="entry name" value="Myosin VI head, motor domain, U50 subdomain"/>
    <property type="match status" value="1"/>
</dbReference>
<dbReference type="EMBL" id="CATNWA010010548">
    <property type="protein sequence ID" value="CAI9560074.1"/>
    <property type="molecule type" value="Genomic_DNA"/>
</dbReference>
<feature type="region of interest" description="Actin-binding" evidence="11">
    <location>
        <begin position="321"/>
        <end position="343"/>
    </location>
</feature>
<dbReference type="PANTHER" id="PTHR13140:SF291">
    <property type="entry name" value="UNCONVENTIONAL MYOSIN-IA"/>
    <property type="match status" value="1"/>
</dbReference>
<dbReference type="PRINTS" id="PR00193">
    <property type="entry name" value="MYOSINHEAVY"/>
</dbReference>
<evidence type="ECO:0000256" key="6">
    <source>
        <dbReference type="ARBA" id="ARBA00023175"/>
    </source>
</evidence>
<feature type="domain" description="Myosin motor" evidence="12">
    <location>
        <begin position="1"/>
        <end position="446"/>
    </location>
</feature>
<dbReference type="InterPro" id="IPR000048">
    <property type="entry name" value="IQ_motif_EF-hand-BS"/>
</dbReference>
<keyword evidence="4" id="KW-0112">Calmodulin-binding</keyword>
<dbReference type="Pfam" id="PF00612">
    <property type="entry name" value="IQ"/>
    <property type="match status" value="2"/>
</dbReference>
<evidence type="ECO:0000313" key="13">
    <source>
        <dbReference type="EMBL" id="CAI9560074.1"/>
    </source>
</evidence>
<dbReference type="InterPro" id="IPR027417">
    <property type="entry name" value="P-loop_NTPase"/>
</dbReference>
<reference evidence="13" key="1">
    <citation type="submission" date="2023-05" db="EMBL/GenBank/DDBJ databases">
        <authorList>
            <person name="Stuckert A."/>
        </authorList>
    </citation>
    <scope>NUCLEOTIDE SEQUENCE</scope>
</reference>
<evidence type="ECO:0000313" key="14">
    <source>
        <dbReference type="Proteomes" id="UP001162483"/>
    </source>
</evidence>
<dbReference type="Gene3D" id="1.20.58.530">
    <property type="match status" value="1"/>
</dbReference>
<evidence type="ECO:0000256" key="10">
    <source>
        <dbReference type="ARBA" id="ARBA00041380"/>
    </source>
</evidence>
<keyword evidence="5 11" id="KW-0518">Myosin</keyword>
<dbReference type="PANTHER" id="PTHR13140">
    <property type="entry name" value="MYOSIN"/>
    <property type="match status" value="1"/>
</dbReference>
<evidence type="ECO:0000256" key="8">
    <source>
        <dbReference type="ARBA" id="ARBA00039640"/>
    </source>
</evidence>
<comment type="similarity">
    <text evidence="11">Belongs to the TRAFAC class myosin-kinesin ATPase superfamily. Myosin family.</text>
</comment>
<evidence type="ECO:0000256" key="11">
    <source>
        <dbReference type="PROSITE-ProRule" id="PRU00782"/>
    </source>
</evidence>
<dbReference type="PROSITE" id="PS50096">
    <property type="entry name" value="IQ"/>
    <property type="match status" value="3"/>
</dbReference>
<evidence type="ECO:0000259" key="12">
    <source>
        <dbReference type="PROSITE" id="PS51456"/>
    </source>
</evidence>
<dbReference type="Gene3D" id="3.40.850.10">
    <property type="entry name" value="Kinesin motor domain"/>
    <property type="match status" value="1"/>
</dbReference>